<dbReference type="AlphaFoldDB" id="A0AAX4P7W5"/>
<protein>
    <submittedName>
        <fullName evidence="13">Cytochrome b-561-like protein</fullName>
    </submittedName>
</protein>
<keyword evidence="4" id="KW-0349">Heme</keyword>
<feature type="transmembrane region" description="Helical" evidence="11">
    <location>
        <begin position="148"/>
        <end position="169"/>
    </location>
</feature>
<proteinExistence type="predicted"/>
<dbReference type="InterPro" id="IPR045150">
    <property type="entry name" value="CYB561D1/2"/>
</dbReference>
<keyword evidence="8 11" id="KW-1133">Transmembrane helix</keyword>
<organism evidence="13 14">
    <name type="scientific">Chloropicon roscoffensis</name>
    <dbReference type="NCBI Taxonomy" id="1461544"/>
    <lineage>
        <taxon>Eukaryota</taxon>
        <taxon>Viridiplantae</taxon>
        <taxon>Chlorophyta</taxon>
        <taxon>Chloropicophyceae</taxon>
        <taxon>Chloropicales</taxon>
        <taxon>Chloropicaceae</taxon>
        <taxon>Chloropicon</taxon>
    </lineage>
</organism>
<dbReference type="PROSITE" id="PS50939">
    <property type="entry name" value="CYTOCHROME_B561"/>
    <property type="match status" value="1"/>
</dbReference>
<evidence type="ECO:0000256" key="9">
    <source>
        <dbReference type="ARBA" id="ARBA00023004"/>
    </source>
</evidence>
<dbReference type="GO" id="GO:0046872">
    <property type="term" value="F:metal ion binding"/>
    <property type="evidence" value="ECO:0007669"/>
    <property type="project" value="UniProtKB-KW"/>
</dbReference>
<evidence type="ECO:0000256" key="5">
    <source>
        <dbReference type="ARBA" id="ARBA00022692"/>
    </source>
</evidence>
<evidence type="ECO:0000313" key="13">
    <source>
        <dbReference type="EMBL" id="WZN61944.1"/>
    </source>
</evidence>
<dbReference type="GO" id="GO:0016020">
    <property type="term" value="C:membrane"/>
    <property type="evidence" value="ECO:0007669"/>
    <property type="project" value="UniProtKB-SubCell"/>
</dbReference>
<feature type="transmembrane region" description="Helical" evidence="11">
    <location>
        <begin position="181"/>
        <end position="198"/>
    </location>
</feature>
<gene>
    <name evidence="13" type="ORF">HKI87_05g34800</name>
</gene>
<dbReference type="SMART" id="SM00665">
    <property type="entry name" value="B561"/>
    <property type="match status" value="1"/>
</dbReference>
<keyword evidence="5 11" id="KW-0812">Transmembrane</keyword>
<evidence type="ECO:0000313" key="14">
    <source>
        <dbReference type="Proteomes" id="UP001472866"/>
    </source>
</evidence>
<evidence type="ECO:0000256" key="8">
    <source>
        <dbReference type="ARBA" id="ARBA00022989"/>
    </source>
</evidence>
<reference evidence="13 14" key="1">
    <citation type="submission" date="2024-03" db="EMBL/GenBank/DDBJ databases">
        <title>Complete genome sequence of the green alga Chloropicon roscoffensis RCC1871.</title>
        <authorList>
            <person name="Lemieux C."/>
            <person name="Pombert J.-F."/>
            <person name="Otis C."/>
            <person name="Turmel M."/>
        </authorList>
    </citation>
    <scope>NUCLEOTIDE SEQUENCE [LARGE SCALE GENOMIC DNA]</scope>
    <source>
        <strain evidence="13 14">RCC1871</strain>
    </source>
</reference>
<feature type="transmembrane region" description="Helical" evidence="11">
    <location>
        <begin position="111"/>
        <end position="128"/>
    </location>
</feature>
<sequence>MGSVVGLVLGTRAATAAVVFLVTWRMLDFSLFSYHPVCMTLGYALMMSEAVRAAIFFRGTAGEDRVRKITKHMGLNLLALALVTVGFIAIYKNKVRLGKEHYQSKHGKVGLAAFVSTFVVVAGGIVSFKKLGIIEVVPENLHGLVKRVHRAGGMVAFLLALAAMQLGLLTGALNPVPAERVAQFAVAAIALSTLYFWYTWSDNGAYAKLDRDGKEQVTVVSHLVPRRN</sequence>
<comment type="cofactor">
    <cofactor evidence="1">
        <name>heme b</name>
        <dbReference type="ChEBI" id="CHEBI:60344"/>
    </cofactor>
</comment>
<name>A0AAX4P7W5_9CHLO</name>
<evidence type="ECO:0000256" key="1">
    <source>
        <dbReference type="ARBA" id="ARBA00001970"/>
    </source>
</evidence>
<dbReference type="CDD" id="cd08761">
    <property type="entry name" value="Cyt_b561_CYB561D2_like"/>
    <property type="match status" value="1"/>
</dbReference>
<keyword evidence="6" id="KW-0479">Metal-binding</keyword>
<keyword evidence="7" id="KW-0249">Electron transport</keyword>
<evidence type="ECO:0000256" key="3">
    <source>
        <dbReference type="ARBA" id="ARBA00022448"/>
    </source>
</evidence>
<comment type="subcellular location">
    <subcellularLocation>
        <location evidence="2">Membrane</location>
        <topology evidence="2">Multi-pass membrane protein</topology>
    </subcellularLocation>
</comment>
<feature type="transmembrane region" description="Helical" evidence="11">
    <location>
        <begin position="73"/>
        <end position="91"/>
    </location>
</feature>
<evidence type="ECO:0000259" key="12">
    <source>
        <dbReference type="PROSITE" id="PS50939"/>
    </source>
</evidence>
<evidence type="ECO:0000256" key="4">
    <source>
        <dbReference type="ARBA" id="ARBA00022617"/>
    </source>
</evidence>
<dbReference type="PANTHER" id="PTHR15422:SF45">
    <property type="entry name" value="CYTOCHROME B561 DOMAIN-CONTAINING PROTEIN"/>
    <property type="match status" value="1"/>
</dbReference>
<evidence type="ECO:0000256" key="10">
    <source>
        <dbReference type="ARBA" id="ARBA00023136"/>
    </source>
</evidence>
<keyword evidence="14" id="KW-1185">Reference proteome</keyword>
<keyword evidence="10 11" id="KW-0472">Membrane</keyword>
<accession>A0AAX4P7W5</accession>
<evidence type="ECO:0000256" key="7">
    <source>
        <dbReference type="ARBA" id="ARBA00022982"/>
    </source>
</evidence>
<evidence type="ECO:0000256" key="11">
    <source>
        <dbReference type="SAM" id="Phobius"/>
    </source>
</evidence>
<evidence type="ECO:0000256" key="6">
    <source>
        <dbReference type="ARBA" id="ARBA00022723"/>
    </source>
</evidence>
<dbReference type="PANTHER" id="PTHR15422">
    <property type="entry name" value="OS05G0565100 PROTEIN"/>
    <property type="match status" value="1"/>
</dbReference>
<keyword evidence="9" id="KW-0408">Iron</keyword>
<dbReference type="EMBL" id="CP151505">
    <property type="protein sequence ID" value="WZN61944.1"/>
    <property type="molecule type" value="Genomic_DNA"/>
</dbReference>
<evidence type="ECO:0000256" key="2">
    <source>
        <dbReference type="ARBA" id="ARBA00004141"/>
    </source>
</evidence>
<feature type="domain" description="Cytochrome b561" evidence="12">
    <location>
        <begin position="5"/>
        <end position="205"/>
    </location>
</feature>
<keyword evidence="3" id="KW-0813">Transport</keyword>
<dbReference type="Proteomes" id="UP001472866">
    <property type="component" value="Chromosome 05"/>
</dbReference>
<dbReference type="Gene3D" id="1.20.120.1770">
    <property type="match status" value="1"/>
</dbReference>
<feature type="transmembrane region" description="Helical" evidence="11">
    <location>
        <begin position="40"/>
        <end position="61"/>
    </location>
</feature>
<dbReference type="InterPro" id="IPR006593">
    <property type="entry name" value="Cyt_b561/ferric_Rdtase_TM"/>
</dbReference>
<dbReference type="GO" id="GO:0140575">
    <property type="term" value="F:transmembrane monodehydroascorbate reductase activity"/>
    <property type="evidence" value="ECO:0007669"/>
    <property type="project" value="InterPro"/>
</dbReference>
<dbReference type="Pfam" id="PF03188">
    <property type="entry name" value="Cytochrom_B561"/>
    <property type="match status" value="1"/>
</dbReference>